<dbReference type="PANTHER" id="PTHR43038:SF3">
    <property type="entry name" value="ABC TRANSPORTER G FAMILY MEMBER 20 ISOFORM X1"/>
    <property type="match status" value="1"/>
</dbReference>
<dbReference type="AlphaFoldDB" id="E1R2H4"/>
<dbReference type="Gene3D" id="3.40.50.300">
    <property type="entry name" value="P-loop containing nucleotide triphosphate hydrolases"/>
    <property type="match status" value="1"/>
</dbReference>
<dbReference type="GO" id="GO:0005524">
    <property type="term" value="F:ATP binding"/>
    <property type="evidence" value="ECO:0007669"/>
    <property type="project" value="UniProtKB-KW"/>
</dbReference>
<sequence>MIEGKNMEERSAVDVDGLTRRFGDFIAVNGISFQVAKGEIFGFLGANGAGKTTTIRMLCGLLSPTGGSGRVAGFDISSEYEKIKERIGYMSQKFSLYEDLTVMENIEFYGGIYGLGRNEVIERSRELFAIIGLNEHADQLAASLPMGWKQRMALCASLLHDPDIIFLDEPTSGVDPVARRSFWLLIYQLAETGKTIFVTTHYMDEAEYCNRLAIMKRGEIIELSGPQELKKRYGVGSMQEVFLEAVREKKI</sequence>
<reference evidence="4 5" key="1">
    <citation type="journal article" date="2010" name="Stand. Genomic Sci.">
        <title>Complete genome sequence of Spirochaeta smaragdinae type strain (SEBR 4228).</title>
        <authorList>
            <person name="Mavromatis K."/>
            <person name="Yasawong M."/>
            <person name="Chertkov O."/>
            <person name="Lapidus A."/>
            <person name="Lucas S."/>
            <person name="Nolan M."/>
            <person name="Del Rio T.G."/>
            <person name="Tice H."/>
            <person name="Cheng J.F."/>
            <person name="Pitluck S."/>
            <person name="Liolios K."/>
            <person name="Ivanova N."/>
            <person name="Tapia R."/>
            <person name="Han C."/>
            <person name="Bruce D."/>
            <person name="Goodwin L."/>
            <person name="Pati A."/>
            <person name="Chen A."/>
            <person name="Palaniappan K."/>
            <person name="Land M."/>
            <person name="Hauser L."/>
            <person name="Chang Y.J."/>
            <person name="Jeffries C.D."/>
            <person name="Detter J.C."/>
            <person name="Rohde M."/>
            <person name="Brambilla E."/>
            <person name="Spring S."/>
            <person name="Goker M."/>
            <person name="Sikorski J."/>
            <person name="Woyke T."/>
            <person name="Bristow J."/>
            <person name="Eisen J.A."/>
            <person name="Markowitz V."/>
            <person name="Hugenholtz P."/>
            <person name="Klenk H.P."/>
            <person name="Kyrpides N.C."/>
        </authorList>
    </citation>
    <scope>NUCLEOTIDE SEQUENCE [LARGE SCALE GENOMIC DNA]</scope>
    <source>
        <strain evidence="5">DSM 11293 / JCM 15392 / SEBR 4228</strain>
    </source>
</reference>
<dbReference type="Pfam" id="PF00005">
    <property type="entry name" value="ABC_tran"/>
    <property type="match status" value="1"/>
</dbReference>
<dbReference type="SUPFAM" id="SSF52540">
    <property type="entry name" value="P-loop containing nucleoside triphosphate hydrolases"/>
    <property type="match status" value="1"/>
</dbReference>
<dbReference type="HOGENOM" id="CLU_000604_1_2_12"/>
<name>E1R2H4_SEDSS</name>
<evidence type="ECO:0000313" key="4">
    <source>
        <dbReference type="EMBL" id="ADK82534.1"/>
    </source>
</evidence>
<evidence type="ECO:0000256" key="1">
    <source>
        <dbReference type="ARBA" id="ARBA00022741"/>
    </source>
</evidence>
<evidence type="ECO:0000256" key="2">
    <source>
        <dbReference type="ARBA" id="ARBA00022840"/>
    </source>
</evidence>
<dbReference type="InterPro" id="IPR003439">
    <property type="entry name" value="ABC_transporter-like_ATP-bd"/>
</dbReference>
<evidence type="ECO:0000313" key="5">
    <source>
        <dbReference type="Proteomes" id="UP000002318"/>
    </source>
</evidence>
<dbReference type="InterPro" id="IPR027417">
    <property type="entry name" value="P-loop_NTPase"/>
</dbReference>
<dbReference type="OrthoDB" id="9775135at2"/>
<dbReference type="KEGG" id="ssm:Spirs_3445"/>
<dbReference type="eggNOG" id="COG1131">
    <property type="taxonomic scope" value="Bacteria"/>
</dbReference>
<proteinExistence type="predicted"/>
<accession>E1R2H4</accession>
<dbReference type="STRING" id="573413.Spirs_3445"/>
<dbReference type="InterPro" id="IPR003593">
    <property type="entry name" value="AAA+_ATPase"/>
</dbReference>
<dbReference type="PROSITE" id="PS50893">
    <property type="entry name" value="ABC_TRANSPORTER_2"/>
    <property type="match status" value="1"/>
</dbReference>
<dbReference type="Proteomes" id="UP000002318">
    <property type="component" value="Chromosome"/>
</dbReference>
<organism evidence="4 5">
    <name type="scientific">Sediminispirochaeta smaragdinae (strain DSM 11293 / JCM 15392 / SEBR 4228)</name>
    <name type="common">Spirochaeta smaragdinae</name>
    <dbReference type="NCBI Taxonomy" id="573413"/>
    <lineage>
        <taxon>Bacteria</taxon>
        <taxon>Pseudomonadati</taxon>
        <taxon>Spirochaetota</taxon>
        <taxon>Spirochaetia</taxon>
        <taxon>Spirochaetales</taxon>
        <taxon>Spirochaetaceae</taxon>
        <taxon>Sediminispirochaeta</taxon>
    </lineage>
</organism>
<feature type="domain" description="ABC transporter" evidence="3">
    <location>
        <begin position="13"/>
        <end position="242"/>
    </location>
</feature>
<dbReference type="SMART" id="SM00382">
    <property type="entry name" value="AAA"/>
    <property type="match status" value="1"/>
</dbReference>
<keyword evidence="2" id="KW-0067">ATP-binding</keyword>
<dbReference type="RefSeq" id="WP_013255993.1">
    <property type="nucleotide sequence ID" value="NC_014364.1"/>
</dbReference>
<evidence type="ECO:0000259" key="3">
    <source>
        <dbReference type="PROSITE" id="PS50893"/>
    </source>
</evidence>
<dbReference type="GO" id="GO:0016887">
    <property type="term" value="F:ATP hydrolysis activity"/>
    <property type="evidence" value="ECO:0007669"/>
    <property type="project" value="InterPro"/>
</dbReference>
<dbReference type="PANTHER" id="PTHR43038">
    <property type="entry name" value="ATP-BINDING CASSETTE, SUB-FAMILY H, MEMBER 1"/>
    <property type="match status" value="1"/>
</dbReference>
<dbReference type="EMBL" id="CP002116">
    <property type="protein sequence ID" value="ADK82534.1"/>
    <property type="molecule type" value="Genomic_DNA"/>
</dbReference>
<protein>
    <submittedName>
        <fullName evidence="4">ABC transporter related protein</fullName>
    </submittedName>
</protein>
<keyword evidence="1" id="KW-0547">Nucleotide-binding</keyword>
<keyword evidence="5" id="KW-1185">Reference proteome</keyword>
<gene>
    <name evidence="4" type="ordered locus">Spirs_3445</name>
</gene>